<comment type="caution">
    <text evidence="1">The sequence shown here is derived from an EMBL/GenBank/DDBJ whole genome shotgun (WGS) entry which is preliminary data.</text>
</comment>
<accession>C8NB24</accession>
<dbReference type="HOGENOM" id="CLU_3197578_0_0_6"/>
<sequence length="45" mass="5422">MQYERINIKWGDGIQKQGEPWEIYIQSQLPEGTLDLNREVKKNFK</sequence>
<keyword evidence="2" id="KW-1185">Reference proteome</keyword>
<reference evidence="1 2" key="1">
    <citation type="submission" date="2009-08" db="EMBL/GenBank/DDBJ databases">
        <authorList>
            <person name="Qin X."/>
            <person name="Bachman B."/>
            <person name="Battles P."/>
            <person name="Bell A."/>
            <person name="Bess C."/>
            <person name="Bickham C."/>
            <person name="Chaboub L."/>
            <person name="Chen D."/>
            <person name="Coyle M."/>
            <person name="Deiros D.R."/>
            <person name="Dinh H."/>
            <person name="Forbes L."/>
            <person name="Fowler G."/>
            <person name="Francisco L."/>
            <person name="Fu Q."/>
            <person name="Gubbala S."/>
            <person name="Hale W."/>
            <person name="Han Y."/>
            <person name="Hemphill L."/>
            <person name="Highlander S.K."/>
            <person name="Hirani K."/>
            <person name="Hogues M."/>
            <person name="Jackson L."/>
            <person name="Jakkamsetti A."/>
            <person name="Javaid M."/>
            <person name="Jiang H."/>
            <person name="Korchina V."/>
            <person name="Kovar C."/>
            <person name="Lara F."/>
            <person name="Lee S."/>
            <person name="Mata R."/>
            <person name="Mathew T."/>
            <person name="Moen C."/>
            <person name="Morales K."/>
            <person name="Munidasa M."/>
            <person name="Nazareth L."/>
            <person name="Ngo R."/>
            <person name="Nguyen L."/>
            <person name="Okwuonu G."/>
            <person name="Ongeri F."/>
            <person name="Patil S."/>
            <person name="Petrosino J."/>
            <person name="Pham C."/>
            <person name="Pham P."/>
            <person name="Pu L.-L."/>
            <person name="Puazo M."/>
            <person name="Raj R."/>
            <person name="Reid J."/>
            <person name="Rouhana J."/>
            <person name="Saada N."/>
            <person name="Shang Y."/>
            <person name="Simmons D."/>
            <person name="Thornton R."/>
            <person name="Warren J."/>
            <person name="Weissenberger G."/>
            <person name="Zhang J."/>
            <person name="Zhang L."/>
            <person name="Zhou C."/>
            <person name="Zhu D."/>
            <person name="Muzny D."/>
            <person name="Worley K."/>
            <person name="Gibbs R."/>
        </authorList>
    </citation>
    <scope>NUCLEOTIDE SEQUENCE [LARGE SCALE GENOMIC DNA]</scope>
    <source>
        <strain evidence="2">ATCC 15826 / DSM 8339 / NCTC 10426 / 6573</strain>
    </source>
</reference>
<organism evidence="1 2">
    <name type="scientific">Cardiobacterium hominis (strain ATCC 15826 / DSM 8339 / NCTC 10426 / 6573)</name>
    <dbReference type="NCBI Taxonomy" id="638300"/>
    <lineage>
        <taxon>Bacteria</taxon>
        <taxon>Pseudomonadati</taxon>
        <taxon>Pseudomonadota</taxon>
        <taxon>Gammaproteobacteria</taxon>
        <taxon>Cardiobacteriales</taxon>
        <taxon>Cardiobacteriaceae</taxon>
        <taxon>Cardiobacterium</taxon>
    </lineage>
</organism>
<protein>
    <submittedName>
        <fullName evidence="1">Uncharacterized protein</fullName>
    </submittedName>
</protein>
<evidence type="ECO:0000313" key="2">
    <source>
        <dbReference type="Proteomes" id="UP000004870"/>
    </source>
</evidence>
<evidence type="ECO:0000313" key="1">
    <source>
        <dbReference type="EMBL" id="EEV88190.1"/>
    </source>
</evidence>
<dbReference type="EMBL" id="ACKY01000099">
    <property type="protein sequence ID" value="EEV88190.1"/>
    <property type="molecule type" value="Genomic_DNA"/>
</dbReference>
<proteinExistence type="predicted"/>
<gene>
    <name evidence="1" type="ORF">HMPREF0198_1702</name>
</gene>
<name>C8NB24_CARH6</name>
<dbReference type="AlphaFoldDB" id="C8NB24"/>
<dbReference type="Proteomes" id="UP000004870">
    <property type="component" value="Unassembled WGS sequence"/>
</dbReference>